<gene>
    <name evidence="2" type="ORF">HJA_15210</name>
</gene>
<dbReference type="EMBL" id="ARYJ01000012">
    <property type="protein sequence ID" value="KCZ86711.1"/>
    <property type="molecule type" value="Genomic_DNA"/>
</dbReference>
<dbReference type="Proteomes" id="UP000024816">
    <property type="component" value="Unassembled WGS sequence"/>
</dbReference>
<comment type="caution">
    <text evidence="2">The sequence shown here is derived from an EMBL/GenBank/DDBJ whole genome shotgun (WGS) entry which is preliminary data.</text>
</comment>
<reference evidence="2 3" key="1">
    <citation type="journal article" date="2014" name="Antonie Van Leeuwenhoek">
        <title>Hyphomonas beringensis sp. nov. and Hyphomonas chukchiensis sp. nov., isolated from surface seawater of the Bering Sea and Chukchi Sea.</title>
        <authorList>
            <person name="Li C."/>
            <person name="Lai Q."/>
            <person name="Li G."/>
            <person name="Dong C."/>
            <person name="Wang J."/>
            <person name="Liao Y."/>
            <person name="Shao Z."/>
        </authorList>
    </citation>
    <scope>NUCLEOTIDE SEQUENCE [LARGE SCALE GENOMIC DNA]</scope>
    <source>
        <strain evidence="2 3">VP2</strain>
    </source>
</reference>
<evidence type="ECO:0000313" key="2">
    <source>
        <dbReference type="EMBL" id="KCZ86711.1"/>
    </source>
</evidence>
<protein>
    <recommendedName>
        <fullName evidence="4">Lipoprotein</fullName>
    </recommendedName>
</protein>
<dbReference type="AlphaFoldDB" id="A0A059F807"/>
<accession>A0A059F807</accession>
<dbReference type="OrthoDB" id="7618949at2"/>
<keyword evidence="1" id="KW-0732">Signal</keyword>
<sequence length="159" mass="16776">MRRAILIASLLTALPAMAEPVQAAGDYRTCAPEISEAGRGLVAKTCGTLAVPDFSGVEFQSAGEMEDARSLRDGFLLGVKVYGRCVSDFITAQQQPGVSADSAAADQAACAHSWAEDKATDVTRSFGQACIAYANRSVMDMRLPVYEGPCYPVSDDTAD</sequence>
<feature type="chain" id="PRO_5001571919" description="Lipoprotein" evidence="1">
    <location>
        <begin position="19"/>
        <end position="159"/>
    </location>
</feature>
<evidence type="ECO:0008006" key="4">
    <source>
        <dbReference type="Google" id="ProtNLM"/>
    </source>
</evidence>
<feature type="signal peptide" evidence="1">
    <location>
        <begin position="1"/>
        <end position="18"/>
    </location>
</feature>
<dbReference type="RefSeq" id="WP_155840041.1">
    <property type="nucleotide sequence ID" value="NZ_ARYJ01000012.1"/>
</dbReference>
<organism evidence="2 3">
    <name type="scientific">Hyphomonas jannaschiana VP2</name>
    <dbReference type="NCBI Taxonomy" id="1280952"/>
    <lineage>
        <taxon>Bacteria</taxon>
        <taxon>Pseudomonadati</taxon>
        <taxon>Pseudomonadota</taxon>
        <taxon>Alphaproteobacteria</taxon>
        <taxon>Hyphomonadales</taxon>
        <taxon>Hyphomonadaceae</taxon>
        <taxon>Hyphomonas</taxon>
    </lineage>
</organism>
<evidence type="ECO:0000313" key="3">
    <source>
        <dbReference type="Proteomes" id="UP000024816"/>
    </source>
</evidence>
<keyword evidence="3" id="KW-1185">Reference proteome</keyword>
<dbReference type="STRING" id="1280952.HJA_15210"/>
<proteinExistence type="predicted"/>
<name>A0A059F807_9PROT</name>
<dbReference type="PATRIC" id="fig|1280952.3.peg.3045"/>
<evidence type="ECO:0000256" key="1">
    <source>
        <dbReference type="SAM" id="SignalP"/>
    </source>
</evidence>